<comment type="caution">
    <text evidence="1">The sequence shown here is derived from an EMBL/GenBank/DDBJ whole genome shotgun (WGS) entry which is preliminary data.</text>
</comment>
<sequence length="65" mass="7310">MSFPKTTESRIAVAPNSTIEMKQSSGQNTTRRYISINGTSTVFITHCVEEITTRVFLKCRQGKEV</sequence>
<proteinExistence type="predicted"/>
<organism evidence="1 2">
    <name type="scientific">Botryotinia narcissicola</name>
    <dbReference type="NCBI Taxonomy" id="278944"/>
    <lineage>
        <taxon>Eukaryota</taxon>
        <taxon>Fungi</taxon>
        <taxon>Dikarya</taxon>
        <taxon>Ascomycota</taxon>
        <taxon>Pezizomycotina</taxon>
        <taxon>Leotiomycetes</taxon>
        <taxon>Helotiales</taxon>
        <taxon>Sclerotiniaceae</taxon>
        <taxon>Botryotinia</taxon>
    </lineage>
</organism>
<evidence type="ECO:0000313" key="2">
    <source>
        <dbReference type="Proteomes" id="UP000297452"/>
    </source>
</evidence>
<dbReference type="EMBL" id="PQXJ01000505">
    <property type="protein sequence ID" value="TGO47809.1"/>
    <property type="molecule type" value="Genomic_DNA"/>
</dbReference>
<gene>
    <name evidence="1" type="ORF">BOTNAR_0505g00030</name>
</gene>
<evidence type="ECO:0000313" key="1">
    <source>
        <dbReference type="EMBL" id="TGO47809.1"/>
    </source>
</evidence>
<keyword evidence="2" id="KW-1185">Reference proteome</keyword>
<reference evidence="1 2" key="1">
    <citation type="submission" date="2017-12" db="EMBL/GenBank/DDBJ databases">
        <title>Comparative genomics of Botrytis spp.</title>
        <authorList>
            <person name="Valero-Jimenez C.A."/>
            <person name="Tapia P."/>
            <person name="Veloso J."/>
            <person name="Silva-Moreno E."/>
            <person name="Staats M."/>
            <person name="Valdes J.H."/>
            <person name="Van Kan J.A.L."/>
        </authorList>
    </citation>
    <scope>NUCLEOTIDE SEQUENCE [LARGE SCALE GENOMIC DNA]</scope>
    <source>
        <strain evidence="1 2">MUCL2120</strain>
    </source>
</reference>
<dbReference type="Proteomes" id="UP000297452">
    <property type="component" value="Unassembled WGS sequence"/>
</dbReference>
<protein>
    <submittedName>
        <fullName evidence="1">Uncharacterized protein</fullName>
    </submittedName>
</protein>
<accession>A0A4Z1HFJ3</accession>
<name>A0A4Z1HFJ3_9HELO</name>
<dbReference type="AlphaFoldDB" id="A0A4Z1HFJ3"/>